<dbReference type="PANTHER" id="PTHR43280">
    <property type="entry name" value="ARAC-FAMILY TRANSCRIPTIONAL REGULATOR"/>
    <property type="match status" value="1"/>
</dbReference>
<dbReference type="Pfam" id="PF12833">
    <property type="entry name" value="HTH_18"/>
    <property type="match status" value="1"/>
</dbReference>
<keyword evidence="4" id="KW-1133">Transmembrane helix</keyword>
<feature type="transmembrane region" description="Helical" evidence="4">
    <location>
        <begin position="171"/>
        <end position="189"/>
    </location>
</feature>
<name>A0A7X0J2G4_9SPHI</name>
<keyword evidence="3" id="KW-0804">Transcription</keyword>
<dbReference type="GO" id="GO:0003700">
    <property type="term" value="F:DNA-binding transcription factor activity"/>
    <property type="evidence" value="ECO:0007669"/>
    <property type="project" value="InterPro"/>
</dbReference>
<dbReference type="RefSeq" id="WP_184622793.1">
    <property type="nucleotide sequence ID" value="NZ_JACHCC010000002.1"/>
</dbReference>
<dbReference type="Gene3D" id="1.10.10.60">
    <property type="entry name" value="Homeodomain-like"/>
    <property type="match status" value="2"/>
</dbReference>
<dbReference type="SMART" id="SM00342">
    <property type="entry name" value="HTH_ARAC"/>
    <property type="match status" value="1"/>
</dbReference>
<sequence length="362" mass="41797">MLYLTGIIITFFLAVILIGKKNKSDADHILAIWLVCLGLHLTLFYLIFTGKYIGFPYLLGIEIPMPLVHGPLLYLYVSSLTHQTAYKPHRLIHFLPALITYLVLTPFYILPIAQKILVYQNNGLDFEMLLSPIRIITMISGVVYTVLSLIKVYRHKKNIANKFSNTEKINLSWLLYLIMGIAFIWLVVIFGIDEYIFATVVLFVFFIGYFGIKQVGIFTSRQEDILIAPLITTEKNKYAKSGLTEDSINDIYHELSALMQKEKLYTDPEITLLQLSKELDIHPNYLSQVINTIEQKNFYDYINIQRIEEFKRIADLPGNKKFTLLSLAYECGFNSKTSFNRNFKKQTGISPSEYLEQKRSPD</sequence>
<protein>
    <submittedName>
        <fullName evidence="6">AraC-like DNA-binding protein</fullName>
    </submittedName>
</protein>
<dbReference type="InterPro" id="IPR018060">
    <property type="entry name" value="HTH_AraC"/>
</dbReference>
<evidence type="ECO:0000256" key="3">
    <source>
        <dbReference type="ARBA" id="ARBA00023163"/>
    </source>
</evidence>
<feature type="domain" description="HTH araC/xylS-type" evidence="5">
    <location>
        <begin position="249"/>
        <end position="357"/>
    </location>
</feature>
<proteinExistence type="predicted"/>
<reference evidence="6 7" key="1">
    <citation type="submission" date="2020-08" db="EMBL/GenBank/DDBJ databases">
        <title>Genomic Encyclopedia of Type Strains, Phase IV (KMG-V): Genome sequencing to study the core and pangenomes of soil and plant-associated prokaryotes.</title>
        <authorList>
            <person name="Whitman W."/>
        </authorList>
    </citation>
    <scope>NUCLEOTIDE SEQUENCE [LARGE SCALE GENOMIC DNA]</scope>
    <source>
        <strain evidence="6 7">M2T3</strain>
    </source>
</reference>
<keyword evidence="4" id="KW-0812">Transmembrane</keyword>
<organism evidence="6 7">
    <name type="scientific">Pedobacter cryoconitis</name>
    <dbReference type="NCBI Taxonomy" id="188932"/>
    <lineage>
        <taxon>Bacteria</taxon>
        <taxon>Pseudomonadati</taxon>
        <taxon>Bacteroidota</taxon>
        <taxon>Sphingobacteriia</taxon>
        <taxon>Sphingobacteriales</taxon>
        <taxon>Sphingobacteriaceae</taxon>
        <taxon>Pedobacter</taxon>
    </lineage>
</organism>
<feature type="transmembrane region" description="Helical" evidence="4">
    <location>
        <begin position="195"/>
        <end position="212"/>
    </location>
</feature>
<keyword evidence="2 6" id="KW-0238">DNA-binding</keyword>
<dbReference type="PROSITE" id="PS01124">
    <property type="entry name" value="HTH_ARAC_FAMILY_2"/>
    <property type="match status" value="1"/>
</dbReference>
<feature type="transmembrane region" description="Helical" evidence="4">
    <location>
        <begin position="6"/>
        <end position="22"/>
    </location>
</feature>
<gene>
    <name evidence="6" type="ORF">HDF25_000689</name>
</gene>
<dbReference type="SUPFAM" id="SSF46689">
    <property type="entry name" value="Homeodomain-like"/>
    <property type="match status" value="1"/>
</dbReference>
<evidence type="ECO:0000256" key="1">
    <source>
        <dbReference type="ARBA" id="ARBA00023015"/>
    </source>
</evidence>
<accession>A0A7X0J2G4</accession>
<dbReference type="GO" id="GO:0043565">
    <property type="term" value="F:sequence-specific DNA binding"/>
    <property type="evidence" value="ECO:0007669"/>
    <property type="project" value="InterPro"/>
</dbReference>
<dbReference type="Proteomes" id="UP000521017">
    <property type="component" value="Unassembled WGS sequence"/>
</dbReference>
<dbReference type="EMBL" id="JACHCC010000002">
    <property type="protein sequence ID" value="MBB6498552.1"/>
    <property type="molecule type" value="Genomic_DNA"/>
</dbReference>
<evidence type="ECO:0000313" key="7">
    <source>
        <dbReference type="Proteomes" id="UP000521017"/>
    </source>
</evidence>
<feature type="transmembrane region" description="Helical" evidence="4">
    <location>
        <begin position="89"/>
        <end position="109"/>
    </location>
</feature>
<evidence type="ECO:0000256" key="2">
    <source>
        <dbReference type="ARBA" id="ARBA00023125"/>
    </source>
</evidence>
<dbReference type="InterPro" id="IPR020449">
    <property type="entry name" value="Tscrpt_reg_AraC-type_HTH"/>
</dbReference>
<evidence type="ECO:0000313" key="6">
    <source>
        <dbReference type="EMBL" id="MBB6498552.1"/>
    </source>
</evidence>
<dbReference type="InterPro" id="IPR009057">
    <property type="entry name" value="Homeodomain-like_sf"/>
</dbReference>
<feature type="transmembrane region" description="Helical" evidence="4">
    <location>
        <begin position="29"/>
        <end position="48"/>
    </location>
</feature>
<keyword evidence="4" id="KW-0472">Membrane</keyword>
<keyword evidence="1" id="KW-0805">Transcription regulation</keyword>
<comment type="caution">
    <text evidence="6">The sequence shown here is derived from an EMBL/GenBank/DDBJ whole genome shotgun (WGS) entry which is preliminary data.</text>
</comment>
<dbReference type="PRINTS" id="PR00032">
    <property type="entry name" value="HTHARAC"/>
</dbReference>
<dbReference type="PANTHER" id="PTHR43280:SF29">
    <property type="entry name" value="ARAC-FAMILY TRANSCRIPTIONAL REGULATOR"/>
    <property type="match status" value="1"/>
</dbReference>
<dbReference type="AlphaFoldDB" id="A0A7X0J2G4"/>
<evidence type="ECO:0000256" key="4">
    <source>
        <dbReference type="SAM" id="Phobius"/>
    </source>
</evidence>
<feature type="transmembrane region" description="Helical" evidence="4">
    <location>
        <begin position="129"/>
        <end position="150"/>
    </location>
</feature>
<evidence type="ECO:0000259" key="5">
    <source>
        <dbReference type="PROSITE" id="PS01124"/>
    </source>
</evidence>